<name>A0A1W2G945_REIFA</name>
<dbReference type="PROSITE" id="PS51257">
    <property type="entry name" value="PROKAR_LIPOPROTEIN"/>
    <property type="match status" value="1"/>
</dbReference>
<protein>
    <recommendedName>
        <fullName evidence="4">Lipoprotein</fullName>
    </recommendedName>
</protein>
<keyword evidence="1" id="KW-0732">Signal</keyword>
<evidence type="ECO:0008006" key="4">
    <source>
        <dbReference type="Google" id="ProtNLM"/>
    </source>
</evidence>
<dbReference type="Proteomes" id="UP000192472">
    <property type="component" value="Unassembled WGS sequence"/>
</dbReference>
<proteinExistence type="predicted"/>
<evidence type="ECO:0000313" key="3">
    <source>
        <dbReference type="Proteomes" id="UP000192472"/>
    </source>
</evidence>
<accession>A0A1W2G945</accession>
<feature type="signal peptide" evidence="1">
    <location>
        <begin position="1"/>
        <end position="19"/>
    </location>
</feature>
<dbReference type="RefSeq" id="WP_084371790.1">
    <property type="nucleotide sequence ID" value="NZ_FWYF01000001.1"/>
</dbReference>
<dbReference type="AlphaFoldDB" id="A0A1W2G945"/>
<keyword evidence="3" id="KW-1185">Reference proteome</keyword>
<dbReference type="EMBL" id="FWYF01000001">
    <property type="protein sequence ID" value="SMD33111.1"/>
    <property type="molecule type" value="Genomic_DNA"/>
</dbReference>
<organism evidence="2 3">
    <name type="scientific">Reichenbachiella faecimaris</name>
    <dbReference type="NCBI Taxonomy" id="692418"/>
    <lineage>
        <taxon>Bacteria</taxon>
        <taxon>Pseudomonadati</taxon>
        <taxon>Bacteroidota</taxon>
        <taxon>Cytophagia</taxon>
        <taxon>Cytophagales</taxon>
        <taxon>Reichenbachiellaceae</taxon>
        <taxon>Reichenbachiella</taxon>
    </lineage>
</organism>
<reference evidence="2 3" key="1">
    <citation type="submission" date="2017-04" db="EMBL/GenBank/DDBJ databases">
        <authorList>
            <person name="Afonso C.L."/>
            <person name="Miller P.J."/>
            <person name="Scott M.A."/>
            <person name="Spackman E."/>
            <person name="Goraichik I."/>
            <person name="Dimitrov K.M."/>
            <person name="Suarez D.L."/>
            <person name="Swayne D.E."/>
        </authorList>
    </citation>
    <scope>NUCLEOTIDE SEQUENCE [LARGE SCALE GENOMIC DNA]</scope>
    <source>
        <strain evidence="2 3">DSM 26133</strain>
    </source>
</reference>
<sequence>MKTQITCVLFALISCSCFGQYDYAPSKKYPFGRPNPDAPKQIMDYEAMMGTCQCKSFRKGTDGEWGAPVDMTWTFQYIMNGMGVQDYTLKQDGAHSGSIRQYDADSARWNVHYYSSPAPGAAPLSHWTGNLEEDKIVLYRPQQSPQGYDGFSRLTFYNFSEKGYSWIGEWIDVGNTVVFPFWKIECKR</sequence>
<gene>
    <name evidence="2" type="ORF">SAMN04488029_1476</name>
</gene>
<evidence type="ECO:0000256" key="1">
    <source>
        <dbReference type="SAM" id="SignalP"/>
    </source>
</evidence>
<dbReference type="STRING" id="692418.SAMN04488029_1476"/>
<evidence type="ECO:0000313" key="2">
    <source>
        <dbReference type="EMBL" id="SMD33111.1"/>
    </source>
</evidence>
<dbReference type="OrthoDB" id="9814425at2"/>
<feature type="chain" id="PRO_5012664425" description="Lipoprotein" evidence="1">
    <location>
        <begin position="20"/>
        <end position="188"/>
    </location>
</feature>